<reference evidence="1 2" key="1">
    <citation type="submission" date="2019-07" db="EMBL/GenBank/DDBJ databases">
        <title>The pathways for chlorine oxyanion respiration interact through the shared metabolite chlorate.</title>
        <authorList>
            <person name="Barnum T.P."/>
            <person name="Cheng Y."/>
            <person name="Hill K.A."/>
            <person name="Lucas L.N."/>
            <person name="Carlson H.K."/>
            <person name="Coates J.D."/>
        </authorList>
    </citation>
    <scope>NUCLEOTIDE SEQUENCE [LARGE SCALE GENOMIC DNA]</scope>
    <source>
        <strain evidence="1 2">SFB-1</strain>
    </source>
</reference>
<dbReference type="Proteomes" id="UP000318349">
    <property type="component" value="Unassembled WGS sequence"/>
</dbReference>
<proteinExistence type="predicted"/>
<sequence>MFIPKNHAARVVGVVLLGLFICFVREWVKPDVAAMRAVVRRLGLGLLDAKQVRGVFSNSAPITITCLFVISEAQAGLTKEAQRSALHNYTAERWASLRSTQAT</sequence>
<name>A0A558CB44_9RHOO</name>
<gene>
    <name evidence="1" type="ORF">FHP89_10655</name>
</gene>
<evidence type="ECO:0000313" key="2">
    <source>
        <dbReference type="Proteomes" id="UP000318349"/>
    </source>
</evidence>
<evidence type="ECO:0000313" key="1">
    <source>
        <dbReference type="EMBL" id="TVO76551.1"/>
    </source>
</evidence>
<organism evidence="1 2">
    <name type="scientific">Denitromonas halophila</name>
    <dbReference type="NCBI Taxonomy" id="1629404"/>
    <lineage>
        <taxon>Bacteria</taxon>
        <taxon>Pseudomonadati</taxon>
        <taxon>Pseudomonadota</taxon>
        <taxon>Betaproteobacteria</taxon>
        <taxon>Rhodocyclales</taxon>
        <taxon>Zoogloeaceae</taxon>
        <taxon>Denitromonas</taxon>
    </lineage>
</organism>
<dbReference type="AlphaFoldDB" id="A0A558CB44"/>
<dbReference type="EMBL" id="VMNI01000008">
    <property type="protein sequence ID" value="TVO76551.1"/>
    <property type="molecule type" value="Genomic_DNA"/>
</dbReference>
<protein>
    <submittedName>
        <fullName evidence="1">Uncharacterized protein</fullName>
    </submittedName>
</protein>
<comment type="caution">
    <text evidence="1">The sequence shown here is derived from an EMBL/GenBank/DDBJ whole genome shotgun (WGS) entry which is preliminary data.</text>
</comment>
<accession>A0A558CB44</accession>